<dbReference type="Gene3D" id="4.10.400.10">
    <property type="entry name" value="Low-density Lipoprotein Receptor"/>
    <property type="match status" value="12"/>
</dbReference>
<feature type="disulfide bond" evidence="13">
    <location>
        <begin position="166"/>
        <end position="184"/>
    </location>
</feature>
<feature type="region of interest" description="Disordered" evidence="15">
    <location>
        <begin position="1720"/>
        <end position="1740"/>
    </location>
</feature>
<dbReference type="PRINTS" id="PR00261">
    <property type="entry name" value="LDLRECEPTOR"/>
</dbReference>
<dbReference type="SMART" id="SM00192">
    <property type="entry name" value="LDLa"/>
    <property type="match status" value="12"/>
</dbReference>
<evidence type="ECO:0000256" key="3">
    <source>
        <dbReference type="ARBA" id="ARBA00022583"/>
    </source>
</evidence>
<dbReference type="SMART" id="SM00181">
    <property type="entry name" value="EGF"/>
    <property type="match status" value="8"/>
</dbReference>
<accession>A0A232F2C2</accession>
<feature type="signal peptide" evidence="17">
    <location>
        <begin position="1"/>
        <end position="19"/>
    </location>
</feature>
<dbReference type="CDD" id="cd00112">
    <property type="entry name" value="LDLa"/>
    <property type="match status" value="12"/>
</dbReference>
<keyword evidence="6" id="KW-0677">Repeat</keyword>
<feature type="transmembrane region" description="Helical" evidence="16">
    <location>
        <begin position="1676"/>
        <end position="1696"/>
    </location>
</feature>
<evidence type="ECO:0000256" key="13">
    <source>
        <dbReference type="PROSITE-ProRule" id="PRU00124"/>
    </source>
</evidence>
<dbReference type="Gene3D" id="2.120.10.30">
    <property type="entry name" value="TolB, C-terminal domain"/>
    <property type="match status" value="3"/>
</dbReference>
<feature type="disulfide bond" evidence="13">
    <location>
        <begin position="1075"/>
        <end position="1090"/>
    </location>
</feature>
<feature type="disulfide bond" evidence="13">
    <location>
        <begin position="1204"/>
        <end position="1216"/>
    </location>
</feature>
<dbReference type="SMART" id="SM00179">
    <property type="entry name" value="EGF_CA"/>
    <property type="match status" value="2"/>
</dbReference>
<dbReference type="InterPro" id="IPR000152">
    <property type="entry name" value="EGF-type_Asp/Asn_hydroxyl_site"/>
</dbReference>
<dbReference type="InterPro" id="IPR011042">
    <property type="entry name" value="6-blade_b-propeller_TolB-like"/>
</dbReference>
<evidence type="ECO:0000256" key="12">
    <source>
        <dbReference type="PROSITE-ProRule" id="PRU00076"/>
    </source>
</evidence>
<dbReference type="SUPFAM" id="SSF57424">
    <property type="entry name" value="LDL receptor-like module"/>
    <property type="match status" value="12"/>
</dbReference>
<sequence>IMQRQLLAFFLLGLFYAKALQNCEPPHYFKCKTVAVCIAQYFVCDGENDCGDNSDESDCHPQRTKSTFVKPCEPNEYQCHDKVHCIPIEQYCDDEPDCMDGSDEFENCHLKKTCAGFKCKNGQCLHSKNWTCDGVNDCEDSSDEENCENSPIAPENCNNTIGRYLCGNKRCISLSHTCDGKDDCGDGSDENKANCDKALTNCKNSTTNSCNQNCAATPAGSKCWCHPGYVLSGTVCEDIDECKEYGRCSQGCRNTIGSFFCQCAYGYTLQDDGVSCKADNGEALMIFAAKSSIRGYYLDSAIYFPIADDLSHVVGVSLDSTYVYWSDIRLGDEAIFRSLEDGTHREVIVTAGLGCPEDIAVDWITGNIYFTDSMYKQVGVCNHDGSFCTVIIKEATEKPRGIALLPSHGKLYWSDWGDNPHISVAYMDGSNRTFFVKDNIGWPNGLTIDYPSSRLYWVDARLKVIESISLDGTDRRTVLRHVATHPYSIAIFENKLYWSDWSTNSIHSCNKFNGKNYTTLFQKNETVYGIHIYHSSLKVKYGNPCVTKPCSQLCLLAANRTYSCACTLDKELNSDKRTCRDSAKRKHIAVAAGNTIIDYYHELLGRPRMSASLTPNHITAMTYDSIADSIIAADDINKSIFRFNPRTNAINHIIPIVNEIVESMAFDYFGNNLYKSNTIHKKIEVHSLTTGEKTEFSYTENPYDIALVPEEGVMFVAFQTNNEFHVDKAQMNGLGSRTHLIEGLYGPKISLAYDRDTKRIYWCDEGTGRIESFDTQGQHRTLFRSGVNGLVSLAVLDNEVFWTERERNRLNWVDKKQVVPGYKGVNLEVTSQTDAILLSVIDGPYSGDTHACRKNNGDCSHICLVTDASKRLCACPADFVINSDQKTCRPKTACSDDEIKCSVNNACIKKIQKCNYVMDCPDGEDEKDCDSIVVNSKCQPDEFACRSGECINKSNRCDSVFNCQDRSDEEKCENHTCSPDEFRCRDGACITKYFVCNGINDCDDFSDEEDCGGHACDDYSFKCNSGPCIPRNWECDGQVDCNDGSDEHDSCRPTDCAKGMFKCSNGRCVDVLLYCNGSDDCDDNSDEADCPENKRVEALVCNKDQFKCKNSTLCIHDTLRCDDHPDCPHHDDEHGCGRCLDETQFSCRNGKCVPVEWMCDNVDDCGDNSDEQNAHCEALKHGPNSTASTALGTTPGLAERAHKCSEGKFACATGYCLPLDMFCDGKEHCLDGSDEGGQCNTTCETNTCENVCHKTPVGPVCSCRVGYELADDEKSCRDVDECKNNVCQQLCENRPGSFVCSCYEGYALRINRVSCKATGPAVKLIAASKDDIRIMSPSTMINSLTIIHRDPEVEITGLDVDSKENTIYWSNEIEGIINKMNIDTKKRVTASNGVGRPETLAVDWITDNVYYFDDKRRPLIKACNVDANKCAVITHIEGMYQRVTTIAIEPLKEMLFWGQVMWKIYEKPSSEIVRSDLMGANQKVIVRDNLGIISGLTIDYHRSILYWSDKYLNSIESVDFDGNNRKAIVADLTTKPIGLFFYEDSLYWKIEGIGVLKRRHLYGNMDSEWISMGSKNSRLFVVSQITRQPDAPNKCKDRGCEHMCVMHKNESTCICGNGFPATLRGNVGCPADAEDEGELELEDNNHGVKVKLDETGPIVTRAQTQSTERKTGSGTITGLSVTLVTFALMFSVYYYLKKKKSGLFKRRDLSIHFQNPSFARRNNNNNNNAATTDTSSILMPGEHEYSNPITEMSNTKLNRIDSGSKKRLELSPELSDGEIEEANTTYNTRLIR</sequence>
<keyword evidence="4 16" id="KW-0812">Transmembrane</keyword>
<feature type="disulfide bond" evidence="13">
    <location>
        <begin position="1147"/>
        <end position="1165"/>
    </location>
</feature>
<feature type="disulfide bond" evidence="13">
    <location>
        <begin position="957"/>
        <end position="972"/>
    </location>
</feature>
<feature type="disulfide bond" evidence="13">
    <location>
        <begin position="1056"/>
        <end position="1068"/>
    </location>
</feature>
<feature type="repeat" description="LDL-receptor class B" evidence="14">
    <location>
        <begin position="453"/>
        <end position="495"/>
    </location>
</feature>
<feature type="disulfide bond" evidence="13">
    <location>
        <begin position="914"/>
        <end position="929"/>
    </location>
</feature>
<dbReference type="PANTHER" id="PTHR22722:SF14">
    <property type="entry name" value="MEGALIN, ISOFORM A"/>
    <property type="match status" value="1"/>
</dbReference>
<gene>
    <name evidence="19" type="ORF">TSAR_006902</name>
</gene>
<evidence type="ECO:0000259" key="18">
    <source>
        <dbReference type="PROSITE" id="PS50026"/>
    </source>
</evidence>
<dbReference type="PROSITE" id="PS01209">
    <property type="entry name" value="LDLRA_1"/>
    <property type="match status" value="7"/>
</dbReference>
<dbReference type="SUPFAM" id="SSF57196">
    <property type="entry name" value="EGF/Laminin"/>
    <property type="match status" value="4"/>
</dbReference>
<proteinExistence type="predicted"/>
<feature type="disulfide bond" evidence="13">
    <location>
        <begin position="977"/>
        <end position="989"/>
    </location>
</feature>
<keyword evidence="3" id="KW-0254">Endocytosis</keyword>
<evidence type="ECO:0000256" key="5">
    <source>
        <dbReference type="ARBA" id="ARBA00022729"/>
    </source>
</evidence>
<feature type="disulfide bond" evidence="13">
    <location>
        <begin position="44"/>
        <end position="59"/>
    </location>
</feature>
<dbReference type="InterPro" id="IPR002172">
    <property type="entry name" value="LDrepeatLR_classA_rpt"/>
</dbReference>
<comment type="caution">
    <text evidence="19">The sequence shown here is derived from an EMBL/GenBank/DDBJ whole genome shotgun (WGS) entry which is preliminary data.</text>
</comment>
<reference evidence="19 20" key="1">
    <citation type="journal article" date="2017" name="Curr. Biol.">
        <title>The Evolution of Venom by Co-option of Single-Copy Genes.</title>
        <authorList>
            <person name="Martinson E.O."/>
            <person name="Mrinalini"/>
            <person name="Kelkar Y.D."/>
            <person name="Chang C.H."/>
            <person name="Werren J.H."/>
        </authorList>
    </citation>
    <scope>NUCLEOTIDE SEQUENCE [LARGE SCALE GENOMIC DNA]</scope>
    <source>
        <strain evidence="19 20">Alberta</strain>
        <tissue evidence="19">Whole body</tissue>
    </source>
</reference>
<dbReference type="InterPro" id="IPR026823">
    <property type="entry name" value="cEGF"/>
</dbReference>
<dbReference type="InterPro" id="IPR036055">
    <property type="entry name" value="LDL_receptor-like_sf"/>
</dbReference>
<feature type="domain" description="EGF-like" evidence="18">
    <location>
        <begin position="1278"/>
        <end position="1312"/>
    </location>
</feature>
<evidence type="ECO:0000256" key="6">
    <source>
        <dbReference type="ARBA" id="ARBA00022737"/>
    </source>
</evidence>
<dbReference type="SUPFAM" id="SSF63825">
    <property type="entry name" value="YWTD domain"/>
    <property type="match status" value="3"/>
</dbReference>
<dbReference type="InterPro" id="IPR000033">
    <property type="entry name" value="LDLR_classB_rpt"/>
</dbReference>
<dbReference type="GO" id="GO:0005886">
    <property type="term" value="C:plasma membrane"/>
    <property type="evidence" value="ECO:0007669"/>
    <property type="project" value="TreeGrafter"/>
</dbReference>
<feature type="disulfide bond" evidence="13">
    <location>
        <begin position="1211"/>
        <end position="1229"/>
    </location>
</feature>
<dbReference type="InterPro" id="IPR018097">
    <property type="entry name" value="EGF_Ca-bd_CS"/>
</dbReference>
<dbReference type="InterPro" id="IPR051221">
    <property type="entry name" value="LDLR-related"/>
</dbReference>
<feature type="disulfide bond" evidence="13">
    <location>
        <begin position="1016"/>
        <end position="1028"/>
    </location>
</feature>
<feature type="repeat" description="LDL-receptor class B" evidence="14">
    <location>
        <begin position="409"/>
        <end position="452"/>
    </location>
</feature>
<feature type="disulfide bond" evidence="13">
    <location>
        <begin position="1063"/>
        <end position="1081"/>
    </location>
</feature>
<dbReference type="PANTHER" id="PTHR22722">
    <property type="entry name" value="LOW-DENSITY LIPOPROTEIN RECEPTOR-RELATED PROTEIN 2-RELATED"/>
    <property type="match status" value="1"/>
</dbReference>
<feature type="repeat" description="LDL-receptor class B" evidence="14">
    <location>
        <begin position="1503"/>
        <end position="1545"/>
    </location>
</feature>
<feature type="disulfide bond" evidence="13">
    <location>
        <begin position="1121"/>
        <end position="1136"/>
    </location>
</feature>
<evidence type="ECO:0000256" key="11">
    <source>
        <dbReference type="ARBA" id="ARBA00023180"/>
    </source>
</evidence>
<feature type="disulfide bond" evidence="13">
    <location>
        <begin position="938"/>
        <end position="950"/>
    </location>
</feature>
<evidence type="ECO:0000256" key="15">
    <source>
        <dbReference type="SAM" id="MobiDB-lite"/>
    </source>
</evidence>
<evidence type="ECO:0000256" key="4">
    <source>
        <dbReference type="ARBA" id="ARBA00022692"/>
    </source>
</evidence>
<keyword evidence="5 17" id="KW-0732">Signal</keyword>
<dbReference type="EMBL" id="NNAY01001168">
    <property type="protein sequence ID" value="OXU24904.1"/>
    <property type="molecule type" value="Genomic_DNA"/>
</dbReference>
<keyword evidence="7 16" id="KW-1133">Transmembrane helix</keyword>
<dbReference type="OrthoDB" id="8831087at2759"/>
<feature type="disulfide bond" evidence="13">
    <location>
        <begin position="132"/>
        <end position="147"/>
    </location>
</feature>
<feature type="repeat" description="LDL-receptor class B" evidence="14">
    <location>
        <begin position="1365"/>
        <end position="1406"/>
    </location>
</feature>
<dbReference type="STRING" id="543379.A0A232F2C2"/>
<evidence type="ECO:0000256" key="7">
    <source>
        <dbReference type="ARBA" id="ARBA00022989"/>
    </source>
</evidence>
<feature type="disulfide bond" evidence="13">
    <location>
        <begin position="1023"/>
        <end position="1041"/>
    </location>
</feature>
<evidence type="ECO:0000256" key="16">
    <source>
        <dbReference type="SAM" id="Phobius"/>
    </source>
</evidence>
<feature type="chain" id="PRO_5013144670" description="EGF-like domain-containing protein" evidence="17">
    <location>
        <begin position="20"/>
        <end position="1792"/>
    </location>
</feature>
<dbReference type="CDD" id="cd00054">
    <property type="entry name" value="EGF_CA"/>
    <property type="match status" value="1"/>
</dbReference>
<evidence type="ECO:0000256" key="10">
    <source>
        <dbReference type="ARBA" id="ARBA00023170"/>
    </source>
</evidence>
<dbReference type="PROSITE" id="PS50068">
    <property type="entry name" value="LDLRA_2"/>
    <property type="match status" value="12"/>
</dbReference>
<evidence type="ECO:0000256" key="14">
    <source>
        <dbReference type="PROSITE-ProRule" id="PRU00461"/>
    </source>
</evidence>
<keyword evidence="10" id="KW-0675">Receptor</keyword>
<feature type="non-terminal residue" evidence="19">
    <location>
        <position position="1"/>
    </location>
</feature>
<dbReference type="FunFam" id="2.120.10.30:FF:000241">
    <property type="entry name" value="Low-density lipoprotein receptor-related protein 6"/>
    <property type="match status" value="1"/>
</dbReference>
<dbReference type="FunFam" id="2.10.25.10:FF:000009">
    <property type="entry name" value="Low-density lipoprotein receptor isoform 1"/>
    <property type="match status" value="2"/>
</dbReference>
<dbReference type="Gene3D" id="2.10.25.10">
    <property type="entry name" value="Laminin"/>
    <property type="match status" value="4"/>
</dbReference>
<keyword evidence="9 13" id="KW-1015">Disulfide bond</keyword>
<dbReference type="Pfam" id="PF00057">
    <property type="entry name" value="Ldl_recept_a"/>
    <property type="match status" value="11"/>
</dbReference>
<dbReference type="InterPro" id="IPR023415">
    <property type="entry name" value="LDLR_class-A_CS"/>
</dbReference>
<dbReference type="PROSITE" id="PS51120">
    <property type="entry name" value="LDLRB"/>
    <property type="match status" value="5"/>
</dbReference>
<protein>
    <recommendedName>
        <fullName evidence="18">EGF-like domain-containing protein</fullName>
    </recommendedName>
</protein>
<feature type="repeat" description="LDL-receptor class B" evidence="14">
    <location>
        <begin position="321"/>
        <end position="365"/>
    </location>
</feature>
<feature type="disulfide bond" evidence="13">
    <location>
        <begin position="945"/>
        <end position="963"/>
    </location>
</feature>
<dbReference type="Pfam" id="PF14670">
    <property type="entry name" value="FXa_inhibition"/>
    <property type="match status" value="1"/>
</dbReference>
<dbReference type="PROSITE" id="PS50026">
    <property type="entry name" value="EGF_3"/>
    <property type="match status" value="1"/>
</dbReference>
<dbReference type="Proteomes" id="UP000215335">
    <property type="component" value="Unassembled WGS sequence"/>
</dbReference>
<dbReference type="PROSITE" id="PS01186">
    <property type="entry name" value="EGF_2"/>
    <property type="match status" value="1"/>
</dbReference>
<dbReference type="GO" id="GO:0005509">
    <property type="term" value="F:calcium ion binding"/>
    <property type="evidence" value="ECO:0007669"/>
    <property type="project" value="InterPro"/>
</dbReference>
<keyword evidence="8 16" id="KW-0472">Membrane</keyword>
<feature type="compositionally biased region" description="Low complexity" evidence="15">
    <location>
        <begin position="1720"/>
        <end position="1730"/>
    </location>
</feature>
<keyword evidence="2 12" id="KW-0245">EGF-like domain</keyword>
<comment type="subcellular location">
    <subcellularLocation>
        <location evidence="1">Membrane</location>
        <topology evidence="1">Single-pass type I membrane protein</topology>
    </subcellularLocation>
</comment>
<dbReference type="InterPro" id="IPR049883">
    <property type="entry name" value="NOTCH1_EGF-like"/>
</dbReference>
<dbReference type="InterPro" id="IPR000742">
    <property type="entry name" value="EGF"/>
</dbReference>
<keyword evidence="11" id="KW-0325">Glycoprotein</keyword>
<dbReference type="Pfam" id="PF12662">
    <property type="entry name" value="cEGF"/>
    <property type="match status" value="1"/>
</dbReference>
<dbReference type="Pfam" id="PF07645">
    <property type="entry name" value="EGF_CA"/>
    <property type="match status" value="1"/>
</dbReference>
<dbReference type="GO" id="GO:0043235">
    <property type="term" value="C:receptor complex"/>
    <property type="evidence" value="ECO:0007669"/>
    <property type="project" value="TreeGrafter"/>
</dbReference>
<evidence type="ECO:0000256" key="8">
    <source>
        <dbReference type="ARBA" id="ARBA00023136"/>
    </source>
</evidence>
<evidence type="ECO:0000256" key="17">
    <source>
        <dbReference type="SAM" id="SignalP"/>
    </source>
</evidence>
<evidence type="ECO:0000313" key="19">
    <source>
        <dbReference type="EMBL" id="OXU24904.1"/>
    </source>
</evidence>
<dbReference type="GO" id="GO:0006897">
    <property type="term" value="P:endocytosis"/>
    <property type="evidence" value="ECO:0007669"/>
    <property type="project" value="UniProtKB-KW"/>
</dbReference>
<dbReference type="Pfam" id="PF00058">
    <property type="entry name" value="Ldl_recept_b"/>
    <property type="match status" value="4"/>
</dbReference>
<evidence type="ECO:0000256" key="1">
    <source>
        <dbReference type="ARBA" id="ARBA00004479"/>
    </source>
</evidence>
<dbReference type="PROSITE" id="PS00010">
    <property type="entry name" value="ASX_HYDROXYL"/>
    <property type="match status" value="2"/>
</dbReference>
<feature type="disulfide bond" evidence="13">
    <location>
        <begin position="984"/>
        <end position="1002"/>
    </location>
</feature>
<dbReference type="InterPro" id="IPR001881">
    <property type="entry name" value="EGF-like_Ca-bd_dom"/>
</dbReference>
<organism evidence="19 20">
    <name type="scientific">Trichomalopsis sarcophagae</name>
    <dbReference type="NCBI Taxonomy" id="543379"/>
    <lineage>
        <taxon>Eukaryota</taxon>
        <taxon>Metazoa</taxon>
        <taxon>Ecdysozoa</taxon>
        <taxon>Arthropoda</taxon>
        <taxon>Hexapoda</taxon>
        <taxon>Insecta</taxon>
        <taxon>Pterygota</taxon>
        <taxon>Neoptera</taxon>
        <taxon>Endopterygota</taxon>
        <taxon>Hymenoptera</taxon>
        <taxon>Apocrita</taxon>
        <taxon>Proctotrupomorpha</taxon>
        <taxon>Chalcidoidea</taxon>
        <taxon>Pteromalidae</taxon>
        <taxon>Pteromalinae</taxon>
        <taxon>Trichomalopsis</taxon>
    </lineage>
</organism>
<keyword evidence="20" id="KW-1185">Reference proteome</keyword>
<comment type="caution">
    <text evidence="12">Lacks conserved residue(s) required for the propagation of feature annotation.</text>
</comment>
<feature type="disulfide bond" evidence="13">
    <location>
        <begin position="996"/>
        <end position="1011"/>
    </location>
</feature>
<dbReference type="SMART" id="SM00135">
    <property type="entry name" value="LY"/>
    <property type="match status" value="10"/>
</dbReference>
<evidence type="ECO:0000256" key="2">
    <source>
        <dbReference type="ARBA" id="ARBA00022536"/>
    </source>
</evidence>
<evidence type="ECO:0000313" key="20">
    <source>
        <dbReference type="Proteomes" id="UP000215335"/>
    </source>
</evidence>
<name>A0A232F2C2_9HYME</name>
<dbReference type="PROSITE" id="PS01187">
    <property type="entry name" value="EGF_CA"/>
    <property type="match status" value="2"/>
</dbReference>
<evidence type="ECO:0000256" key="9">
    <source>
        <dbReference type="ARBA" id="ARBA00023157"/>
    </source>
</evidence>